<dbReference type="GO" id="GO:0005524">
    <property type="term" value="F:ATP binding"/>
    <property type="evidence" value="ECO:0007669"/>
    <property type="project" value="UniProtKB-KW"/>
</dbReference>
<feature type="transmembrane region" description="Helical" evidence="5">
    <location>
        <begin position="132"/>
        <end position="151"/>
    </location>
</feature>
<gene>
    <name evidence="7" type="ORF">LSP00402_LOCUS3201</name>
</gene>
<evidence type="ECO:0000256" key="3">
    <source>
        <dbReference type="ARBA" id="ARBA00022777"/>
    </source>
</evidence>
<dbReference type="InterPro" id="IPR000719">
    <property type="entry name" value="Prot_kinase_dom"/>
</dbReference>
<dbReference type="PROSITE" id="PS50011">
    <property type="entry name" value="PROTEIN_KINASE_DOM"/>
    <property type="match status" value="1"/>
</dbReference>
<organism evidence="7">
    <name type="scientific">Lotharella oceanica</name>
    <dbReference type="NCBI Taxonomy" id="641309"/>
    <lineage>
        <taxon>Eukaryota</taxon>
        <taxon>Sar</taxon>
        <taxon>Rhizaria</taxon>
        <taxon>Cercozoa</taxon>
        <taxon>Chlorarachniophyceae</taxon>
        <taxon>Lotharella</taxon>
    </lineage>
</organism>
<feature type="transmembrane region" description="Helical" evidence="5">
    <location>
        <begin position="185"/>
        <end position="207"/>
    </location>
</feature>
<feature type="transmembrane region" description="Helical" evidence="5">
    <location>
        <begin position="157"/>
        <end position="176"/>
    </location>
</feature>
<dbReference type="EMBL" id="HBHP01005172">
    <property type="protein sequence ID" value="CAD9750427.1"/>
    <property type="molecule type" value="Transcribed_RNA"/>
</dbReference>
<reference evidence="7" key="1">
    <citation type="submission" date="2021-01" db="EMBL/GenBank/DDBJ databases">
        <authorList>
            <person name="Corre E."/>
            <person name="Pelletier E."/>
            <person name="Niang G."/>
            <person name="Scheremetjew M."/>
            <person name="Finn R."/>
            <person name="Kale V."/>
            <person name="Holt S."/>
            <person name="Cochrane G."/>
            <person name="Meng A."/>
            <person name="Brown T."/>
            <person name="Cohen L."/>
        </authorList>
    </citation>
    <scope>NUCLEOTIDE SEQUENCE</scope>
    <source>
        <strain evidence="7">CCMP622</strain>
    </source>
</reference>
<dbReference type="InterPro" id="IPR011009">
    <property type="entry name" value="Kinase-like_dom_sf"/>
</dbReference>
<dbReference type="InterPro" id="IPR051681">
    <property type="entry name" value="Ser/Thr_Kinases-Pseudokinases"/>
</dbReference>
<dbReference type="Pfam" id="PF07714">
    <property type="entry name" value="PK_Tyr_Ser-Thr"/>
    <property type="match status" value="2"/>
</dbReference>
<proteinExistence type="predicted"/>
<evidence type="ECO:0000256" key="1">
    <source>
        <dbReference type="ARBA" id="ARBA00022679"/>
    </source>
</evidence>
<evidence type="ECO:0000259" key="6">
    <source>
        <dbReference type="PROSITE" id="PS50011"/>
    </source>
</evidence>
<keyword evidence="5" id="KW-0472">Membrane</keyword>
<evidence type="ECO:0000313" key="7">
    <source>
        <dbReference type="EMBL" id="CAD9750427.1"/>
    </source>
</evidence>
<dbReference type="GO" id="GO:0004674">
    <property type="term" value="F:protein serine/threonine kinase activity"/>
    <property type="evidence" value="ECO:0007669"/>
    <property type="project" value="TreeGrafter"/>
</dbReference>
<keyword evidence="5" id="KW-0812">Transmembrane</keyword>
<dbReference type="Gene3D" id="1.10.510.10">
    <property type="entry name" value="Transferase(Phosphotransferase) domain 1"/>
    <property type="match status" value="1"/>
</dbReference>
<dbReference type="InterPro" id="IPR001245">
    <property type="entry name" value="Ser-Thr/Tyr_kinase_cat_dom"/>
</dbReference>
<dbReference type="SUPFAM" id="SSF56112">
    <property type="entry name" value="Protein kinase-like (PK-like)"/>
    <property type="match status" value="1"/>
</dbReference>
<dbReference type="SMART" id="SM00220">
    <property type="entry name" value="S_TKc"/>
    <property type="match status" value="1"/>
</dbReference>
<dbReference type="PANTHER" id="PTHR44329">
    <property type="entry name" value="SERINE/THREONINE-PROTEIN KINASE TNNI3K-RELATED"/>
    <property type="match status" value="1"/>
</dbReference>
<dbReference type="AlphaFoldDB" id="A0A7S2THM4"/>
<evidence type="ECO:0000256" key="2">
    <source>
        <dbReference type="ARBA" id="ARBA00022741"/>
    </source>
</evidence>
<sequence length="693" mass="79100">MSNVTHGLMGRHNIGPTGFCGDACKATLPYIYSGIFLVCLGQFVGFTIWLNRNRRRAAIWADKNAARNTILPIYDWVLYWEIFYILARAGFIYWIQQQFANHLWGTTIVFCASKMSQYFVVAYLVQHRMGYAAVLRAVSVALWLFLITVVLHVKNRLWEYLLDLILFSSVLCYACGQRTGRYTWFLWYVSYLIVLTSIAACMFGGLVKASLKFRFGILIFSDFCRVAVHPVLLLMVLLTDSQWWRSLSDSIIRMGVRPSTSFRSRLGNSGTSSRSWSLKRSRSSLELGEDLPLTSVQETLRTHLQLIDFCTLDFYSTQYLDRGSKGEVRRCRWKPKEDSKGREVALKTFGRTDISLEEMLQIGKEAFLSARLEHPNIVKFFGISIQPPSVHLVYEYCSERSLRHVLRDAGRRLSWDQRVRFALQAARGLAALHRQEIIHRDIKSRNYLVHFNGKDFVVKLCDFGSARFLGAPGGCQGPSPLERRTSYSGMGCTRAILNLVCGTKRNGGSQPSGKRHEASDERYMTYMTAVVGTLAYMAPELMPTDFPFTSDSIGPASYGFSADAFSFGYVLWELLTRRLPYYALKDVRTLLRSVLNGGRPPAPTCPTTYKKLMQWCWHPDPTQRPTADEIVENLESVLEESIKMEFDCVEVSHPSYEGVSFPNVSSIQSLQQGIYQEDLQNFRKTEERTPREA</sequence>
<name>A0A7S2THM4_9EUKA</name>
<keyword evidence="4" id="KW-0067">ATP-binding</keyword>
<feature type="domain" description="Protein kinase" evidence="6">
    <location>
        <begin position="314"/>
        <end position="638"/>
    </location>
</feature>
<keyword evidence="3" id="KW-0418">Kinase</keyword>
<keyword evidence="2" id="KW-0547">Nucleotide-binding</keyword>
<dbReference type="PANTHER" id="PTHR44329:SF288">
    <property type="entry name" value="MITOGEN-ACTIVATED PROTEIN KINASE KINASE KINASE 20"/>
    <property type="match status" value="1"/>
</dbReference>
<dbReference type="InterPro" id="IPR008271">
    <property type="entry name" value="Ser/Thr_kinase_AS"/>
</dbReference>
<keyword evidence="1" id="KW-0808">Transferase</keyword>
<keyword evidence="5" id="KW-1133">Transmembrane helix</keyword>
<feature type="transmembrane region" description="Helical" evidence="5">
    <location>
        <begin position="30"/>
        <end position="50"/>
    </location>
</feature>
<feature type="transmembrane region" description="Helical" evidence="5">
    <location>
        <begin position="77"/>
        <end position="96"/>
    </location>
</feature>
<dbReference type="PROSITE" id="PS00108">
    <property type="entry name" value="PROTEIN_KINASE_ST"/>
    <property type="match status" value="1"/>
</dbReference>
<feature type="transmembrane region" description="Helical" evidence="5">
    <location>
        <begin position="102"/>
        <end position="125"/>
    </location>
</feature>
<accession>A0A7S2THM4</accession>
<protein>
    <recommendedName>
        <fullName evidence="6">Protein kinase domain-containing protein</fullName>
    </recommendedName>
</protein>
<evidence type="ECO:0000256" key="4">
    <source>
        <dbReference type="ARBA" id="ARBA00022840"/>
    </source>
</evidence>
<evidence type="ECO:0000256" key="5">
    <source>
        <dbReference type="SAM" id="Phobius"/>
    </source>
</evidence>